<dbReference type="InterPro" id="IPR036188">
    <property type="entry name" value="FAD/NAD-bd_sf"/>
</dbReference>
<proteinExistence type="predicted"/>
<reference evidence="1 2" key="1">
    <citation type="journal article" date="2017" name="Genome Biol.">
        <title>New reference genome sequences of hot pepper reveal the massive evolution of plant disease-resistance genes by retroduplication.</title>
        <authorList>
            <person name="Kim S."/>
            <person name="Park J."/>
            <person name="Yeom S.I."/>
            <person name="Kim Y.M."/>
            <person name="Seo E."/>
            <person name="Kim K.T."/>
            <person name="Kim M.S."/>
            <person name="Lee J.M."/>
            <person name="Cheong K."/>
            <person name="Shin H.S."/>
            <person name="Kim S.B."/>
            <person name="Han K."/>
            <person name="Lee J."/>
            <person name="Park M."/>
            <person name="Lee H.A."/>
            <person name="Lee H.Y."/>
            <person name="Lee Y."/>
            <person name="Oh S."/>
            <person name="Lee J.H."/>
            <person name="Choi E."/>
            <person name="Choi E."/>
            <person name="Lee S.E."/>
            <person name="Jeon J."/>
            <person name="Kim H."/>
            <person name="Choi G."/>
            <person name="Song H."/>
            <person name="Lee J."/>
            <person name="Lee S.C."/>
            <person name="Kwon J.K."/>
            <person name="Lee H.Y."/>
            <person name="Koo N."/>
            <person name="Hong Y."/>
            <person name="Kim R.W."/>
            <person name="Kang W.H."/>
            <person name="Huh J.H."/>
            <person name="Kang B.C."/>
            <person name="Yang T.J."/>
            <person name="Lee Y.H."/>
            <person name="Bennetzen J.L."/>
            <person name="Choi D."/>
        </authorList>
    </citation>
    <scope>NUCLEOTIDE SEQUENCE [LARGE SCALE GENOMIC DNA]</scope>
    <source>
        <strain evidence="2">cv. PBC81</strain>
    </source>
</reference>
<dbReference type="SUPFAM" id="SSF51971">
    <property type="entry name" value="Nucleotide-binding domain"/>
    <property type="match status" value="1"/>
</dbReference>
<dbReference type="AlphaFoldDB" id="A0A2G2X2S0"/>
<evidence type="ECO:0000313" key="2">
    <source>
        <dbReference type="Proteomes" id="UP000224567"/>
    </source>
</evidence>
<reference evidence="2" key="2">
    <citation type="journal article" date="2017" name="J. Anim. Genet.">
        <title>Multiple reference genome sequences of hot pepper reveal the massive evolution of plant disease resistance genes by retroduplication.</title>
        <authorList>
            <person name="Kim S."/>
            <person name="Park J."/>
            <person name="Yeom S.-I."/>
            <person name="Kim Y.-M."/>
            <person name="Seo E."/>
            <person name="Kim K.-T."/>
            <person name="Kim M.-S."/>
            <person name="Lee J.M."/>
            <person name="Cheong K."/>
            <person name="Shin H.-S."/>
            <person name="Kim S.-B."/>
            <person name="Han K."/>
            <person name="Lee J."/>
            <person name="Park M."/>
            <person name="Lee H.-A."/>
            <person name="Lee H.-Y."/>
            <person name="Lee Y."/>
            <person name="Oh S."/>
            <person name="Lee J.H."/>
            <person name="Choi E."/>
            <person name="Choi E."/>
            <person name="Lee S.E."/>
            <person name="Jeon J."/>
            <person name="Kim H."/>
            <person name="Choi G."/>
            <person name="Song H."/>
            <person name="Lee J."/>
            <person name="Lee S.-C."/>
            <person name="Kwon J.-K."/>
            <person name="Lee H.-Y."/>
            <person name="Koo N."/>
            <person name="Hong Y."/>
            <person name="Kim R.W."/>
            <person name="Kang W.-H."/>
            <person name="Huh J.H."/>
            <person name="Kang B.-C."/>
            <person name="Yang T.-J."/>
            <person name="Lee Y.-H."/>
            <person name="Bennetzen J.L."/>
            <person name="Choi D."/>
        </authorList>
    </citation>
    <scope>NUCLEOTIDE SEQUENCE [LARGE SCALE GENOMIC DNA]</scope>
    <source>
        <strain evidence="2">cv. PBC81</strain>
    </source>
</reference>
<dbReference type="EMBL" id="MLFT02000003">
    <property type="protein sequence ID" value="PHT51777.1"/>
    <property type="molecule type" value="Genomic_DNA"/>
</dbReference>
<gene>
    <name evidence="1" type="ORF">CQW23_06239</name>
</gene>
<comment type="caution">
    <text evidence="1">The sequence shown here is derived from an EMBL/GenBank/DDBJ whole genome shotgun (WGS) entry which is preliminary data.</text>
</comment>
<name>A0A2G2X2S0_CAPBA</name>
<dbReference type="Pfam" id="PF13450">
    <property type="entry name" value="NAD_binding_8"/>
    <property type="match status" value="1"/>
</dbReference>
<dbReference type="PANTHER" id="PTHR43100:SF1">
    <property type="entry name" value="GLUTAMATE SYNTHASE [NADPH] SMALL CHAIN"/>
    <property type="match status" value="1"/>
</dbReference>
<dbReference type="STRING" id="33114.A0A2G2X2S0"/>
<accession>A0A2G2X2S0</accession>
<dbReference type="Proteomes" id="UP000224567">
    <property type="component" value="Unassembled WGS sequence"/>
</dbReference>
<dbReference type="PANTHER" id="PTHR43100">
    <property type="entry name" value="GLUTAMATE SYNTHASE [NADPH] SMALL CHAIN"/>
    <property type="match status" value="1"/>
</dbReference>
<dbReference type="InterPro" id="IPR051394">
    <property type="entry name" value="Glutamate_Synthase"/>
</dbReference>
<dbReference type="PRINTS" id="PR00419">
    <property type="entry name" value="ADXRDTASE"/>
</dbReference>
<dbReference type="OrthoDB" id="1687069at2759"/>
<evidence type="ECO:0000313" key="1">
    <source>
        <dbReference type="EMBL" id="PHT51777.1"/>
    </source>
</evidence>
<dbReference type="Gene3D" id="3.50.50.60">
    <property type="entry name" value="FAD/NAD(P)-binding domain"/>
    <property type="match status" value="1"/>
</dbReference>
<protein>
    <submittedName>
        <fullName evidence="1">Uncharacterized protein</fullName>
    </submittedName>
</protein>
<keyword evidence="2" id="KW-1185">Reference proteome</keyword>
<organism evidence="1 2">
    <name type="scientific">Capsicum baccatum</name>
    <name type="common">Peruvian pepper</name>
    <dbReference type="NCBI Taxonomy" id="33114"/>
    <lineage>
        <taxon>Eukaryota</taxon>
        <taxon>Viridiplantae</taxon>
        <taxon>Streptophyta</taxon>
        <taxon>Embryophyta</taxon>
        <taxon>Tracheophyta</taxon>
        <taxon>Spermatophyta</taxon>
        <taxon>Magnoliopsida</taxon>
        <taxon>eudicotyledons</taxon>
        <taxon>Gunneridae</taxon>
        <taxon>Pentapetalae</taxon>
        <taxon>asterids</taxon>
        <taxon>lamiids</taxon>
        <taxon>Solanales</taxon>
        <taxon>Solanaceae</taxon>
        <taxon>Solanoideae</taxon>
        <taxon>Capsiceae</taxon>
        <taxon>Capsicum</taxon>
    </lineage>
</organism>
<sequence>MYDGGELYMFFYLQFLGWKRVAIVRSGPSGLAATNQLNRLGHSVKVLERADRISGLMMYGVLNMKMDKIDVVQRRVDLMEKKRVKFVVNANVENDLAFSLACLREDHDAIILDVRATKPRLLLYDYYVHDSFSGNTRFLTWPRIFRVDYWHQEATAKFGKDPRSYEVLTKRFIGDENGNVNGLEVIRVQWEKDASGRFQLLPLLPSALMKLY</sequence>